<dbReference type="CDD" id="cd17473">
    <property type="entry name" value="MFS_arabinose_efflux_permease_like"/>
    <property type="match status" value="1"/>
</dbReference>
<dbReference type="Proteomes" id="UP000558113">
    <property type="component" value="Unassembled WGS sequence"/>
</dbReference>
<evidence type="ECO:0000313" key="10">
    <source>
        <dbReference type="EMBL" id="NBC69422.1"/>
    </source>
</evidence>
<evidence type="ECO:0000256" key="5">
    <source>
        <dbReference type="ARBA" id="ARBA00022989"/>
    </source>
</evidence>
<feature type="transmembrane region" description="Helical" evidence="7">
    <location>
        <begin position="237"/>
        <end position="258"/>
    </location>
</feature>
<evidence type="ECO:0000256" key="1">
    <source>
        <dbReference type="ARBA" id="ARBA00004651"/>
    </source>
</evidence>
<evidence type="ECO:0000256" key="4">
    <source>
        <dbReference type="ARBA" id="ARBA00022692"/>
    </source>
</evidence>
<dbReference type="GO" id="GO:0005886">
    <property type="term" value="C:plasma membrane"/>
    <property type="evidence" value="ECO:0007669"/>
    <property type="project" value="UniProtKB-SubCell"/>
</dbReference>
<feature type="transmembrane region" description="Helical" evidence="7">
    <location>
        <begin position="265"/>
        <end position="283"/>
    </location>
</feature>
<evidence type="ECO:0000256" key="3">
    <source>
        <dbReference type="ARBA" id="ARBA00022475"/>
    </source>
</evidence>
<comment type="caution">
    <text evidence="10">The sequence shown here is derived from an EMBL/GenBank/DDBJ whole genome shotgun (WGS) entry which is preliminary data.</text>
</comment>
<feature type="chain" id="PRO_5031215431" evidence="8">
    <location>
        <begin position="24"/>
        <end position="389"/>
    </location>
</feature>
<keyword evidence="5 7" id="KW-1133">Transmembrane helix</keyword>
<comment type="subcellular location">
    <subcellularLocation>
        <location evidence="1">Cell membrane</location>
        <topology evidence="1">Multi-pass membrane protein</topology>
    </subcellularLocation>
</comment>
<keyword evidence="4 7" id="KW-0812">Transmembrane</keyword>
<feature type="transmembrane region" description="Helical" evidence="7">
    <location>
        <begin position="135"/>
        <end position="155"/>
    </location>
</feature>
<dbReference type="PROSITE" id="PS50850">
    <property type="entry name" value="MFS"/>
    <property type="match status" value="1"/>
</dbReference>
<dbReference type="InterPro" id="IPR036259">
    <property type="entry name" value="MFS_trans_sf"/>
</dbReference>
<evidence type="ECO:0000256" key="2">
    <source>
        <dbReference type="ARBA" id="ARBA00022448"/>
    </source>
</evidence>
<dbReference type="SUPFAM" id="SSF103473">
    <property type="entry name" value="MFS general substrate transporter"/>
    <property type="match status" value="1"/>
</dbReference>
<feature type="signal peptide" evidence="8">
    <location>
        <begin position="1"/>
        <end position="23"/>
    </location>
</feature>
<evidence type="ECO:0000259" key="9">
    <source>
        <dbReference type="PROSITE" id="PS50850"/>
    </source>
</evidence>
<feature type="domain" description="Major facilitator superfamily (MFS) profile" evidence="9">
    <location>
        <begin position="1"/>
        <end position="380"/>
    </location>
</feature>
<dbReference type="PANTHER" id="PTHR43124">
    <property type="entry name" value="PURINE EFFLUX PUMP PBUE"/>
    <property type="match status" value="1"/>
</dbReference>
<dbReference type="InterPro" id="IPR020846">
    <property type="entry name" value="MFS_dom"/>
</dbReference>
<protein>
    <submittedName>
        <fullName evidence="10">MFS transporter</fullName>
    </submittedName>
</protein>
<feature type="transmembrane region" description="Helical" evidence="7">
    <location>
        <begin position="39"/>
        <end position="60"/>
    </location>
</feature>
<feature type="transmembrane region" description="Helical" evidence="7">
    <location>
        <begin position="289"/>
        <end position="308"/>
    </location>
</feature>
<keyword evidence="2" id="KW-0813">Transport</keyword>
<dbReference type="EMBL" id="JAAAMU010000004">
    <property type="protein sequence ID" value="NBC69422.1"/>
    <property type="molecule type" value="Genomic_DNA"/>
</dbReference>
<keyword evidence="8" id="KW-0732">Signal</keyword>
<dbReference type="InterPro" id="IPR005829">
    <property type="entry name" value="Sugar_transporter_CS"/>
</dbReference>
<dbReference type="AlphaFoldDB" id="A0A7X5BY82"/>
<dbReference type="InterPro" id="IPR011701">
    <property type="entry name" value="MFS"/>
</dbReference>
<feature type="transmembrane region" description="Helical" evidence="7">
    <location>
        <begin position="95"/>
        <end position="114"/>
    </location>
</feature>
<feature type="transmembrane region" description="Helical" evidence="7">
    <location>
        <begin position="199"/>
        <end position="217"/>
    </location>
</feature>
<keyword evidence="3" id="KW-1003">Cell membrane</keyword>
<evidence type="ECO:0000313" key="11">
    <source>
        <dbReference type="Proteomes" id="UP000558113"/>
    </source>
</evidence>
<dbReference type="Pfam" id="PF07690">
    <property type="entry name" value="MFS_1"/>
    <property type="match status" value="1"/>
</dbReference>
<dbReference type="InterPro" id="IPR050189">
    <property type="entry name" value="MFS_Efflux_Transporters"/>
</dbReference>
<gene>
    <name evidence="10" type="ORF">GT003_10500</name>
</gene>
<feature type="transmembrane region" description="Helical" evidence="7">
    <location>
        <begin position="320"/>
        <end position="342"/>
    </location>
</feature>
<evidence type="ECO:0000256" key="6">
    <source>
        <dbReference type="ARBA" id="ARBA00023136"/>
    </source>
</evidence>
<evidence type="ECO:0000256" key="7">
    <source>
        <dbReference type="SAM" id="Phobius"/>
    </source>
</evidence>
<keyword evidence="11" id="KW-1185">Reference proteome</keyword>
<accession>A0A7X5BY82</accession>
<dbReference type="PANTHER" id="PTHR43124:SF3">
    <property type="entry name" value="CHLORAMPHENICOL EFFLUX PUMP RV0191"/>
    <property type="match status" value="1"/>
</dbReference>
<feature type="transmembrane region" description="Helical" evidence="7">
    <location>
        <begin position="161"/>
        <end position="178"/>
    </location>
</feature>
<name>A0A7X5BY82_9BACL</name>
<feature type="transmembrane region" description="Helical" evidence="7">
    <location>
        <begin position="354"/>
        <end position="376"/>
    </location>
</feature>
<dbReference type="RefSeq" id="WP_161697205.1">
    <property type="nucleotide sequence ID" value="NZ_JAAAMU010000004.1"/>
</dbReference>
<reference evidence="10 11" key="1">
    <citation type="submission" date="2020-01" db="EMBL/GenBank/DDBJ databases">
        <title>Paenibacillus soybeanensis sp. nov. isolated from the nodules of soybean (Glycine max(L.) Merr).</title>
        <authorList>
            <person name="Wang H."/>
        </authorList>
    </citation>
    <scope>NUCLEOTIDE SEQUENCE [LARGE SCALE GENOMIC DNA]</scope>
    <source>
        <strain evidence="10 11">DSM 23054</strain>
    </source>
</reference>
<sequence>MNRSAKISLLSLAITTTFGTMMAAPAVKPLAVAFPDTSALLVSWVVTLSSLFILPTLFIAGRLGRRFPRKNILLAGLLLYTFGGVGPAFMHSFTMILACRAILGLSIGLISPTFNTLIAESFQGEARLRMNGLQTSINGIGGAIFLCIGGIIASMGWREVFLTYFYAIGLIVLTLLFLPKFPPVPREPGAGVTVRLPKFFYAVAIAGGIHAMLFSLIPANLSLFLAGNGIGNVASTGYLTAFALIGVCIGGLAISRLIGAFGKRLVPLDLIVMAGGFLLVSQAHAVWTVAAGVFLIGLAEGMLFPLSFMKTAEVVPRGGLPTGISLLLASVYACQFLSPLFVRGVEALLGTESARGVFLLAALGLTAAAIAFVPFVRNRRQPAERMVQL</sequence>
<organism evidence="10 11">
    <name type="scientific">Paenibacillus sacheonensis</name>
    <dbReference type="NCBI Taxonomy" id="742054"/>
    <lineage>
        <taxon>Bacteria</taxon>
        <taxon>Bacillati</taxon>
        <taxon>Bacillota</taxon>
        <taxon>Bacilli</taxon>
        <taxon>Bacillales</taxon>
        <taxon>Paenibacillaceae</taxon>
        <taxon>Paenibacillus</taxon>
    </lineage>
</organism>
<dbReference type="OrthoDB" id="5506409at2"/>
<dbReference type="GO" id="GO:0022857">
    <property type="term" value="F:transmembrane transporter activity"/>
    <property type="evidence" value="ECO:0007669"/>
    <property type="project" value="InterPro"/>
</dbReference>
<keyword evidence="6 7" id="KW-0472">Membrane</keyword>
<feature type="transmembrane region" description="Helical" evidence="7">
    <location>
        <begin position="72"/>
        <end position="89"/>
    </location>
</feature>
<evidence type="ECO:0000256" key="8">
    <source>
        <dbReference type="SAM" id="SignalP"/>
    </source>
</evidence>
<dbReference type="PROSITE" id="PS00217">
    <property type="entry name" value="SUGAR_TRANSPORT_2"/>
    <property type="match status" value="1"/>
</dbReference>
<proteinExistence type="predicted"/>
<dbReference type="Gene3D" id="1.20.1250.20">
    <property type="entry name" value="MFS general substrate transporter like domains"/>
    <property type="match status" value="1"/>
</dbReference>